<keyword evidence="3" id="KW-1185">Reference proteome</keyword>
<organism evidence="2 3">
    <name type="scientific">Colletotrichum musicola</name>
    <dbReference type="NCBI Taxonomy" id="2175873"/>
    <lineage>
        <taxon>Eukaryota</taxon>
        <taxon>Fungi</taxon>
        <taxon>Dikarya</taxon>
        <taxon>Ascomycota</taxon>
        <taxon>Pezizomycotina</taxon>
        <taxon>Sordariomycetes</taxon>
        <taxon>Hypocreomycetidae</taxon>
        <taxon>Glomerellales</taxon>
        <taxon>Glomerellaceae</taxon>
        <taxon>Colletotrichum</taxon>
        <taxon>Colletotrichum orchidearum species complex</taxon>
    </lineage>
</organism>
<evidence type="ECO:0000313" key="2">
    <source>
        <dbReference type="EMBL" id="KAF6822889.1"/>
    </source>
</evidence>
<dbReference type="Proteomes" id="UP000639643">
    <property type="component" value="Unassembled WGS sequence"/>
</dbReference>
<name>A0A8H6N7B0_9PEZI</name>
<dbReference type="AlphaFoldDB" id="A0A8H6N7B0"/>
<feature type="region of interest" description="Disordered" evidence="1">
    <location>
        <begin position="58"/>
        <end position="89"/>
    </location>
</feature>
<feature type="compositionally biased region" description="Pro residues" evidence="1">
    <location>
        <begin position="67"/>
        <end position="83"/>
    </location>
</feature>
<sequence length="267" mass="29876">MSSVDTIENFLRTLEDSATEFKDMIHAISTLRNNHDKAAGLAKTSLVLSSMMRRNEAARTQCQHNLHPPPPSSPPPQSSPRQPPSSSVEHNEVLSYLNSRVRSQIRKFSNQERQLVWVGPRFLDATDTAVWGVYWKEEMVVGCMAFVKAIEMFVRRQMVREPLWEYGDLRMVLPINGLGGSAPLLPLPARAIFNEAMQLVRVTPNDSGAIGKAISIARQTFANGRAYEETLHLIGHLITLSNNAPQSQTMTDNPIARLRADDEFLAE</sequence>
<dbReference type="EMBL" id="WIGM01000524">
    <property type="protein sequence ID" value="KAF6822889.1"/>
    <property type="molecule type" value="Genomic_DNA"/>
</dbReference>
<evidence type="ECO:0000313" key="3">
    <source>
        <dbReference type="Proteomes" id="UP000639643"/>
    </source>
</evidence>
<comment type="caution">
    <text evidence="2">The sequence shown here is derived from an EMBL/GenBank/DDBJ whole genome shotgun (WGS) entry which is preliminary data.</text>
</comment>
<accession>A0A8H6N7B0</accession>
<gene>
    <name evidence="2" type="ORF">CMUS01_10909</name>
</gene>
<evidence type="ECO:0000256" key="1">
    <source>
        <dbReference type="SAM" id="MobiDB-lite"/>
    </source>
</evidence>
<reference evidence="2" key="1">
    <citation type="journal article" date="2020" name="Phytopathology">
        <title>Genome Sequence Resources of Colletotrichum truncatum, C. plurivorum, C. musicola, and C. sojae: Four Species Pathogenic to Soybean (Glycine max).</title>
        <authorList>
            <person name="Rogerio F."/>
            <person name="Boufleur T.R."/>
            <person name="Ciampi-Guillardi M."/>
            <person name="Sukno S.A."/>
            <person name="Thon M.R."/>
            <person name="Massola Junior N.S."/>
            <person name="Baroncelli R."/>
        </authorList>
    </citation>
    <scope>NUCLEOTIDE SEQUENCE</scope>
    <source>
        <strain evidence="2">LFN0074</strain>
    </source>
</reference>
<protein>
    <submittedName>
        <fullName evidence="2">Uncharacterized protein</fullName>
    </submittedName>
</protein>
<proteinExistence type="predicted"/>